<proteinExistence type="predicted"/>
<organism evidence="1">
    <name type="scientific">Anguilla anguilla</name>
    <name type="common">European freshwater eel</name>
    <name type="synonym">Muraena anguilla</name>
    <dbReference type="NCBI Taxonomy" id="7936"/>
    <lineage>
        <taxon>Eukaryota</taxon>
        <taxon>Metazoa</taxon>
        <taxon>Chordata</taxon>
        <taxon>Craniata</taxon>
        <taxon>Vertebrata</taxon>
        <taxon>Euteleostomi</taxon>
        <taxon>Actinopterygii</taxon>
        <taxon>Neopterygii</taxon>
        <taxon>Teleostei</taxon>
        <taxon>Anguilliformes</taxon>
        <taxon>Anguillidae</taxon>
        <taxon>Anguilla</taxon>
    </lineage>
</organism>
<accession>A0A0E9WBG1</accession>
<evidence type="ECO:0000313" key="1">
    <source>
        <dbReference type="EMBL" id="JAH87702.1"/>
    </source>
</evidence>
<reference evidence="1" key="2">
    <citation type="journal article" date="2015" name="Fish Shellfish Immunol.">
        <title>Early steps in the European eel (Anguilla anguilla)-Vibrio vulnificus interaction in the gills: Role of the RtxA13 toxin.</title>
        <authorList>
            <person name="Callol A."/>
            <person name="Pajuelo D."/>
            <person name="Ebbesson L."/>
            <person name="Teles M."/>
            <person name="MacKenzie S."/>
            <person name="Amaro C."/>
        </authorList>
    </citation>
    <scope>NUCLEOTIDE SEQUENCE</scope>
</reference>
<protein>
    <submittedName>
        <fullName evidence="1">Uncharacterized protein</fullName>
    </submittedName>
</protein>
<reference evidence="1" key="1">
    <citation type="submission" date="2014-11" db="EMBL/GenBank/DDBJ databases">
        <authorList>
            <person name="Amaro Gonzalez C."/>
        </authorList>
    </citation>
    <scope>NUCLEOTIDE SEQUENCE</scope>
</reference>
<name>A0A0E9WBG1_ANGAN</name>
<dbReference type="AlphaFoldDB" id="A0A0E9WBG1"/>
<sequence length="33" mass="3686">MSLYRSTSPRLSFYAQVRPTASSWTCCSLAVCL</sequence>
<dbReference type="EMBL" id="GBXM01020875">
    <property type="protein sequence ID" value="JAH87702.1"/>
    <property type="molecule type" value="Transcribed_RNA"/>
</dbReference>